<keyword evidence="5" id="KW-0498">Mitosis</keyword>
<feature type="compositionally biased region" description="Low complexity" evidence="15">
    <location>
        <begin position="70"/>
        <end position="103"/>
    </location>
</feature>
<gene>
    <name evidence="17" type="ORF">DASC09_048380</name>
</gene>
<keyword evidence="13" id="KW-0493">Microtubule</keyword>
<dbReference type="InterPro" id="IPR027640">
    <property type="entry name" value="Kinesin-like_fam"/>
</dbReference>
<dbReference type="PRINTS" id="PR00380">
    <property type="entry name" value="KINESINHEAVY"/>
</dbReference>
<dbReference type="PANTHER" id="PTHR47968">
    <property type="entry name" value="CENTROMERE PROTEIN E"/>
    <property type="match status" value="1"/>
</dbReference>
<feature type="coiled-coil region" evidence="14">
    <location>
        <begin position="666"/>
        <end position="693"/>
    </location>
</feature>
<feature type="compositionally biased region" description="Polar residues" evidence="15">
    <location>
        <begin position="40"/>
        <end position="69"/>
    </location>
</feature>
<dbReference type="FunFam" id="3.40.850.10:FF:000073">
    <property type="entry name" value="Kinesin-like protein"/>
    <property type="match status" value="1"/>
</dbReference>
<dbReference type="GO" id="GO:0005874">
    <property type="term" value="C:microtubule"/>
    <property type="evidence" value="ECO:0007669"/>
    <property type="project" value="UniProtKB-KW"/>
</dbReference>
<keyword evidence="7 14" id="KW-0175">Coiled coil</keyword>
<comment type="caution">
    <text evidence="17">The sequence shown here is derived from an EMBL/GenBank/DDBJ whole genome shotgun (WGS) entry which is preliminary data.</text>
</comment>
<name>A0AAV5QTQ2_9ASCO</name>
<dbReference type="InterPro" id="IPR027417">
    <property type="entry name" value="P-loop_NTPase"/>
</dbReference>
<accession>A0AAV5QTQ2</accession>
<keyword evidence="4 12" id="KW-0547">Nucleotide-binding</keyword>
<protein>
    <recommendedName>
        <fullName evidence="13">Kinesin-like protein</fullName>
    </recommendedName>
</protein>
<dbReference type="SUPFAM" id="SSF52540">
    <property type="entry name" value="P-loop containing nucleoside triphosphate hydrolases"/>
    <property type="match status" value="1"/>
</dbReference>
<evidence type="ECO:0000256" key="13">
    <source>
        <dbReference type="RuleBase" id="RU000394"/>
    </source>
</evidence>
<keyword evidence="2" id="KW-0963">Cytoplasm</keyword>
<dbReference type="GO" id="GO:0007018">
    <property type="term" value="P:microtubule-based movement"/>
    <property type="evidence" value="ECO:0007669"/>
    <property type="project" value="InterPro"/>
</dbReference>
<keyword evidence="6 12" id="KW-0067">ATP-binding</keyword>
<evidence type="ECO:0000256" key="7">
    <source>
        <dbReference type="ARBA" id="ARBA00023054"/>
    </source>
</evidence>
<evidence type="ECO:0000313" key="18">
    <source>
        <dbReference type="Proteomes" id="UP001360560"/>
    </source>
</evidence>
<evidence type="ECO:0000256" key="8">
    <source>
        <dbReference type="ARBA" id="ARBA00023175"/>
    </source>
</evidence>
<dbReference type="GeneID" id="90075488"/>
<dbReference type="InterPro" id="IPR001752">
    <property type="entry name" value="Kinesin_motor_dom"/>
</dbReference>
<evidence type="ECO:0000256" key="6">
    <source>
        <dbReference type="ARBA" id="ARBA00022840"/>
    </source>
</evidence>
<feature type="region of interest" description="Disordered" evidence="15">
    <location>
        <begin position="1"/>
        <end position="103"/>
    </location>
</feature>
<dbReference type="AlphaFoldDB" id="A0AAV5QTQ2"/>
<dbReference type="GO" id="GO:0005524">
    <property type="term" value="F:ATP binding"/>
    <property type="evidence" value="ECO:0007669"/>
    <property type="project" value="UniProtKB-UniRule"/>
</dbReference>
<evidence type="ECO:0000256" key="11">
    <source>
        <dbReference type="ARBA" id="ARBA00054086"/>
    </source>
</evidence>
<feature type="region of interest" description="Disordered" evidence="15">
    <location>
        <begin position="252"/>
        <end position="271"/>
    </location>
</feature>
<feature type="domain" description="Kinesin motor" evidence="16">
    <location>
        <begin position="114"/>
        <end position="445"/>
    </location>
</feature>
<feature type="binding site" evidence="12">
    <location>
        <begin position="188"/>
        <end position="195"/>
    </location>
    <ligand>
        <name>ATP</name>
        <dbReference type="ChEBI" id="CHEBI:30616"/>
    </ligand>
</feature>
<evidence type="ECO:0000256" key="4">
    <source>
        <dbReference type="ARBA" id="ARBA00022741"/>
    </source>
</evidence>
<evidence type="ECO:0000256" key="14">
    <source>
        <dbReference type="SAM" id="Coils"/>
    </source>
</evidence>
<dbReference type="PROSITE" id="PS00411">
    <property type="entry name" value="KINESIN_MOTOR_1"/>
    <property type="match status" value="1"/>
</dbReference>
<dbReference type="EMBL" id="BTFZ01000012">
    <property type="protein sequence ID" value="GMM37513.1"/>
    <property type="molecule type" value="Genomic_DNA"/>
</dbReference>
<dbReference type="RefSeq" id="XP_064854509.1">
    <property type="nucleotide sequence ID" value="XM_064998437.1"/>
</dbReference>
<evidence type="ECO:0000256" key="5">
    <source>
        <dbReference type="ARBA" id="ARBA00022776"/>
    </source>
</evidence>
<dbReference type="GO" id="GO:0003777">
    <property type="term" value="F:microtubule motor activity"/>
    <property type="evidence" value="ECO:0007669"/>
    <property type="project" value="InterPro"/>
</dbReference>
<dbReference type="PANTHER" id="PTHR47968:SF75">
    <property type="entry name" value="CENTROMERE-ASSOCIATED PROTEIN E"/>
    <property type="match status" value="1"/>
</dbReference>
<dbReference type="GO" id="GO:0008017">
    <property type="term" value="F:microtubule binding"/>
    <property type="evidence" value="ECO:0007669"/>
    <property type="project" value="InterPro"/>
</dbReference>
<dbReference type="Gene3D" id="3.40.850.10">
    <property type="entry name" value="Kinesin motor domain"/>
    <property type="match status" value="1"/>
</dbReference>
<keyword evidence="3" id="KW-0132">Cell division</keyword>
<feature type="compositionally biased region" description="Polar residues" evidence="15">
    <location>
        <begin position="21"/>
        <end position="33"/>
    </location>
</feature>
<dbReference type="InterPro" id="IPR019821">
    <property type="entry name" value="Kinesin_motor_CS"/>
</dbReference>
<keyword evidence="10" id="KW-0131">Cell cycle</keyword>
<evidence type="ECO:0000256" key="12">
    <source>
        <dbReference type="PROSITE-ProRule" id="PRU00283"/>
    </source>
</evidence>
<dbReference type="Proteomes" id="UP001360560">
    <property type="component" value="Unassembled WGS sequence"/>
</dbReference>
<evidence type="ECO:0000259" key="16">
    <source>
        <dbReference type="PROSITE" id="PS50067"/>
    </source>
</evidence>
<dbReference type="InterPro" id="IPR036961">
    <property type="entry name" value="Kinesin_motor_dom_sf"/>
</dbReference>
<evidence type="ECO:0000256" key="2">
    <source>
        <dbReference type="ARBA" id="ARBA00022490"/>
    </source>
</evidence>
<evidence type="ECO:0000256" key="10">
    <source>
        <dbReference type="ARBA" id="ARBA00023306"/>
    </source>
</evidence>
<evidence type="ECO:0000313" key="17">
    <source>
        <dbReference type="EMBL" id="GMM37513.1"/>
    </source>
</evidence>
<proteinExistence type="inferred from homology"/>
<evidence type="ECO:0000256" key="15">
    <source>
        <dbReference type="SAM" id="MobiDB-lite"/>
    </source>
</evidence>
<sequence length="712" mass="77898">MSNFTVPRLSPNKRQSYRPPSRQNGSSAISTGGSLRRPASTMSLRSTSSGIRRPSTPVSSLRNTSGSMISSRASSPNSSRPSSSLSSRSTRPVSSMSGLSSRSSTFNENIYSGTIMVSVRPRPLREQVKTSWMIDSDESTIYSPELGDFTFDSVFGNEVNNQDVYNTSVADIVNKTLDGFNGTVFAYGITGSGKTHSMQGSPSDPGIIPLAVTEIFNFINENSHIKNYSVKVSYLEIYNEKILDLLQPENSSTPQAFSSASNPSTNDLKIRDDPMTGVKVVGLSEEPVNSVDELLSVIERGHMSRKTGETEFNSRSSRSHAIVLIRICSIDILTKAETVSTLSLCDLAGSERAATQTARRKEGAYINKSLLALSTAIAKLSAASTSKTNSNVGHIPFRDSKLTRLLQPSLSGNSVISILCTVHLGEQSYSETVSTLRFAAKAKNITLNASKHELLGGSNSEKDRVIEKLQNAIQKQKVEIELLKASNGLNSLSISSLGPLSESSSSSSDSLRLRDVNAQLASENRLLTERVEHLSRLMDEKRTENVILKTDIMTSLTSVGTLLNNPTVLRNLEELFRDQATEIEEYNSYISHLENELGKYEYKKYFGESQNQPDSSPAVVAVVVNDENIECPLSPISDSDMNGGYKTHGLVSPSKVRNNVLKNGNQRELQSLIETQKEEIDDLKESIKNKDKIIKALRTSSRFKNSLSTDLQ</sequence>
<dbReference type="PROSITE" id="PS50067">
    <property type="entry name" value="KINESIN_MOTOR_2"/>
    <property type="match status" value="1"/>
</dbReference>
<evidence type="ECO:0000256" key="3">
    <source>
        <dbReference type="ARBA" id="ARBA00022618"/>
    </source>
</evidence>
<comment type="subcellular location">
    <subcellularLocation>
        <location evidence="1">Cytoplasm</location>
        <location evidence="1">Cytoskeleton</location>
    </subcellularLocation>
</comment>
<evidence type="ECO:0000256" key="1">
    <source>
        <dbReference type="ARBA" id="ARBA00004245"/>
    </source>
</evidence>
<keyword evidence="8 12" id="KW-0505">Motor protein</keyword>
<comment type="similarity">
    <text evidence="12 13">Belongs to the TRAFAC class myosin-kinesin ATPase superfamily. Kinesin family.</text>
</comment>
<keyword evidence="9" id="KW-0206">Cytoskeleton</keyword>
<organism evidence="17 18">
    <name type="scientific">Saccharomycopsis crataegensis</name>
    <dbReference type="NCBI Taxonomy" id="43959"/>
    <lineage>
        <taxon>Eukaryota</taxon>
        <taxon>Fungi</taxon>
        <taxon>Dikarya</taxon>
        <taxon>Ascomycota</taxon>
        <taxon>Saccharomycotina</taxon>
        <taxon>Saccharomycetes</taxon>
        <taxon>Saccharomycopsidaceae</taxon>
        <taxon>Saccharomycopsis</taxon>
    </lineage>
</organism>
<reference evidence="17 18" key="1">
    <citation type="journal article" date="2023" name="Elife">
        <title>Identification of key yeast species and microbe-microbe interactions impacting larval growth of Drosophila in the wild.</title>
        <authorList>
            <person name="Mure A."/>
            <person name="Sugiura Y."/>
            <person name="Maeda R."/>
            <person name="Honda K."/>
            <person name="Sakurai N."/>
            <person name="Takahashi Y."/>
            <person name="Watada M."/>
            <person name="Katoh T."/>
            <person name="Gotoh A."/>
            <person name="Gotoh Y."/>
            <person name="Taniguchi I."/>
            <person name="Nakamura K."/>
            <person name="Hayashi T."/>
            <person name="Katayama T."/>
            <person name="Uemura T."/>
            <person name="Hattori Y."/>
        </authorList>
    </citation>
    <scope>NUCLEOTIDE SEQUENCE [LARGE SCALE GENOMIC DNA]</scope>
    <source>
        <strain evidence="17 18">SC-9</strain>
    </source>
</reference>
<comment type="function">
    <text evidence="11">Required for assembly of the mitotic spindle.</text>
</comment>
<dbReference type="SMART" id="SM00129">
    <property type="entry name" value="KISc"/>
    <property type="match status" value="1"/>
</dbReference>
<feature type="coiled-coil region" evidence="14">
    <location>
        <begin position="459"/>
        <end position="486"/>
    </location>
</feature>
<evidence type="ECO:0000256" key="9">
    <source>
        <dbReference type="ARBA" id="ARBA00023212"/>
    </source>
</evidence>
<dbReference type="Pfam" id="PF00225">
    <property type="entry name" value="Kinesin"/>
    <property type="match status" value="1"/>
</dbReference>
<feature type="compositionally biased region" description="Polar residues" evidence="15">
    <location>
        <begin position="252"/>
        <end position="267"/>
    </location>
</feature>
<keyword evidence="18" id="KW-1185">Reference proteome</keyword>
<dbReference type="GO" id="GO:0051301">
    <property type="term" value="P:cell division"/>
    <property type="evidence" value="ECO:0007669"/>
    <property type="project" value="UniProtKB-KW"/>
</dbReference>